<keyword evidence="14" id="KW-1185">Reference proteome</keyword>
<dbReference type="GO" id="GO:0006508">
    <property type="term" value="P:proteolysis"/>
    <property type="evidence" value="ECO:0007669"/>
    <property type="project" value="InterPro"/>
</dbReference>
<accession>A0A402B7U0</accession>
<evidence type="ECO:0000256" key="6">
    <source>
        <dbReference type="ARBA" id="ARBA00023316"/>
    </source>
</evidence>
<feature type="domain" description="Peptidase S11 D-alanyl-D-alanine carboxypeptidase A N-terminal" evidence="12">
    <location>
        <begin position="268"/>
        <end position="496"/>
    </location>
</feature>
<keyword evidence="11" id="KW-0472">Membrane</keyword>
<dbReference type="PANTHER" id="PTHR21581:SF33">
    <property type="entry name" value="D-ALANYL-D-ALANINE CARBOXYPEPTIDASE DACB"/>
    <property type="match status" value="1"/>
</dbReference>
<feature type="region of interest" description="Disordered" evidence="10">
    <location>
        <begin position="138"/>
        <end position="161"/>
    </location>
</feature>
<feature type="active site" description="Proton acceptor" evidence="7">
    <location>
        <position position="303"/>
    </location>
</feature>
<evidence type="ECO:0000256" key="5">
    <source>
        <dbReference type="ARBA" id="ARBA00022984"/>
    </source>
</evidence>
<keyword evidence="11" id="KW-1133">Transmembrane helix</keyword>
<evidence type="ECO:0000313" key="14">
    <source>
        <dbReference type="Proteomes" id="UP000287171"/>
    </source>
</evidence>
<dbReference type="GO" id="GO:0071555">
    <property type="term" value="P:cell wall organization"/>
    <property type="evidence" value="ECO:0007669"/>
    <property type="project" value="UniProtKB-KW"/>
</dbReference>
<keyword evidence="3" id="KW-0378">Hydrolase</keyword>
<dbReference type="Proteomes" id="UP000287171">
    <property type="component" value="Unassembled WGS sequence"/>
</dbReference>
<proteinExistence type="inferred from homology"/>
<keyword evidence="4" id="KW-0133">Cell shape</keyword>
<dbReference type="RefSeq" id="WP_126627736.1">
    <property type="nucleotide sequence ID" value="NZ_BIFT01000001.1"/>
</dbReference>
<dbReference type="SUPFAM" id="SSF56601">
    <property type="entry name" value="beta-lactamase/transpeptidase-like"/>
    <property type="match status" value="1"/>
</dbReference>
<feature type="compositionally biased region" description="Basic and acidic residues" evidence="10">
    <location>
        <begin position="93"/>
        <end position="106"/>
    </location>
</feature>
<gene>
    <name evidence="13" type="ORF">KDA_28660</name>
</gene>
<dbReference type="Pfam" id="PF00768">
    <property type="entry name" value="Peptidase_S11"/>
    <property type="match status" value="1"/>
</dbReference>
<evidence type="ECO:0000256" key="2">
    <source>
        <dbReference type="ARBA" id="ARBA00022729"/>
    </source>
</evidence>
<feature type="compositionally biased region" description="Basic and acidic residues" evidence="10">
    <location>
        <begin position="138"/>
        <end position="147"/>
    </location>
</feature>
<feature type="active site" evidence="7">
    <location>
        <position position="361"/>
    </location>
</feature>
<dbReference type="GO" id="GO:0009002">
    <property type="term" value="F:serine-type D-Ala-D-Ala carboxypeptidase activity"/>
    <property type="evidence" value="ECO:0007669"/>
    <property type="project" value="InterPro"/>
</dbReference>
<evidence type="ECO:0000259" key="12">
    <source>
        <dbReference type="Pfam" id="PF00768"/>
    </source>
</evidence>
<keyword evidence="2" id="KW-0732">Signal</keyword>
<evidence type="ECO:0000256" key="8">
    <source>
        <dbReference type="PIRSR" id="PIRSR618044-2"/>
    </source>
</evidence>
<evidence type="ECO:0000256" key="11">
    <source>
        <dbReference type="SAM" id="Phobius"/>
    </source>
</evidence>
<dbReference type="OrthoDB" id="7252792at2"/>
<dbReference type="EMBL" id="BIFT01000001">
    <property type="protein sequence ID" value="GCE27382.1"/>
    <property type="molecule type" value="Genomic_DNA"/>
</dbReference>
<keyword evidence="11" id="KW-0812">Transmembrane</keyword>
<dbReference type="PANTHER" id="PTHR21581">
    <property type="entry name" value="D-ALANYL-D-ALANINE CARBOXYPEPTIDASE"/>
    <property type="match status" value="1"/>
</dbReference>
<evidence type="ECO:0000256" key="9">
    <source>
        <dbReference type="RuleBase" id="RU004016"/>
    </source>
</evidence>
<sequence length="617" mass="70307">MRRTPSQEDQQFEEENTRTPSRRRRVLDEDEENQLADHPEIPKIRRASRYQDPVAPSARRRQSPQSAQRARLERPQTDMSVDEDQLMRRRAQLRKEQRAKGEDTTLRRPAPRKAPVKRGQTTVRKPKVYIDNTYDKAPDEEFEEPHPRVQQTTTLRKPRPRRPVAAYHVPTIQESHKRIERRERRTQHALFDRFQYFLQNRPLLVTIGGILAAILILPLLISSLIRTPQTTVGHFPNPVIGQPGTHETPIPVDPNKIVVTPPNNGHPAPPVLASSAYLLDADTGKTLYAANPTTRIPMMSTTKLMTALLTVEKGNLDRSVTINTSMSRDLNELSADSSVMGIKPGETYTIRELMYGLMLVSGNDAAIIIADADAGSVPRFVDQMNQRAQQLGLRDTHFRNPHGLMEDGHYSSAHDLAILGEHAFNNSQIQQISATKEYHVTATRQHAEHFLQNGNQFMYWYPGVNGGKTGWDAAANFLQVISCTRNNHHLIGVVMHTVDWWTDMRDLMNWGFNTFTWISPREINANVHAIPWAAEWTYFHSDTRERTIPMGTNGRYYVYTQYGIAGPIMSYFDKNQGLKKFGYPISEVTTASTTTISQRFERATIQCDVKSQQCKTA</sequence>
<keyword evidence="5" id="KW-0573">Peptidoglycan synthesis</keyword>
<feature type="active site" description="Acyl-ester intermediate" evidence="7">
    <location>
        <position position="300"/>
    </location>
</feature>
<dbReference type="GO" id="GO:0009252">
    <property type="term" value="P:peptidoglycan biosynthetic process"/>
    <property type="evidence" value="ECO:0007669"/>
    <property type="project" value="UniProtKB-KW"/>
</dbReference>
<dbReference type="InterPro" id="IPR001967">
    <property type="entry name" value="Peptidase_S11_N"/>
</dbReference>
<feature type="binding site" evidence="8">
    <location>
        <position position="468"/>
    </location>
    <ligand>
        <name>substrate</name>
    </ligand>
</feature>
<name>A0A402B7U0_9CHLR</name>
<comment type="caution">
    <text evidence="13">The sequence shown here is derived from an EMBL/GenBank/DDBJ whole genome shotgun (WGS) entry which is preliminary data.</text>
</comment>
<protein>
    <recommendedName>
        <fullName evidence="12">Peptidase S11 D-alanyl-D-alanine carboxypeptidase A N-terminal domain-containing protein</fullName>
    </recommendedName>
</protein>
<evidence type="ECO:0000256" key="1">
    <source>
        <dbReference type="ARBA" id="ARBA00007164"/>
    </source>
</evidence>
<feature type="transmembrane region" description="Helical" evidence="11">
    <location>
        <begin position="203"/>
        <end position="225"/>
    </location>
</feature>
<organism evidence="13 14">
    <name type="scientific">Dictyobacter alpinus</name>
    <dbReference type="NCBI Taxonomy" id="2014873"/>
    <lineage>
        <taxon>Bacteria</taxon>
        <taxon>Bacillati</taxon>
        <taxon>Chloroflexota</taxon>
        <taxon>Ktedonobacteria</taxon>
        <taxon>Ktedonobacterales</taxon>
        <taxon>Dictyobacteraceae</taxon>
        <taxon>Dictyobacter</taxon>
    </lineage>
</organism>
<dbReference type="AlphaFoldDB" id="A0A402B7U0"/>
<comment type="similarity">
    <text evidence="1 9">Belongs to the peptidase S11 family.</text>
</comment>
<reference evidence="14" key="1">
    <citation type="submission" date="2018-12" db="EMBL/GenBank/DDBJ databases">
        <title>Tengunoibacter tsumagoiensis gen. nov., sp. nov., Dictyobacter kobayashii sp. nov., D. alpinus sp. nov., and D. joshuensis sp. nov. and description of Dictyobacteraceae fam. nov. within the order Ktedonobacterales isolated from Tengu-no-mugimeshi.</title>
        <authorList>
            <person name="Wang C.M."/>
            <person name="Zheng Y."/>
            <person name="Sakai Y."/>
            <person name="Toyoda A."/>
            <person name="Minakuchi Y."/>
            <person name="Abe K."/>
            <person name="Yokota A."/>
            <person name="Yabe S."/>
        </authorList>
    </citation>
    <scope>NUCLEOTIDE SEQUENCE [LARGE SCALE GENOMIC DNA]</scope>
    <source>
        <strain evidence="14">Uno16</strain>
    </source>
</reference>
<dbReference type="GO" id="GO:0008360">
    <property type="term" value="P:regulation of cell shape"/>
    <property type="evidence" value="ECO:0007669"/>
    <property type="project" value="UniProtKB-KW"/>
</dbReference>
<evidence type="ECO:0000256" key="7">
    <source>
        <dbReference type="PIRSR" id="PIRSR618044-1"/>
    </source>
</evidence>
<keyword evidence="6" id="KW-0961">Cell wall biogenesis/degradation</keyword>
<evidence type="ECO:0000313" key="13">
    <source>
        <dbReference type="EMBL" id="GCE27382.1"/>
    </source>
</evidence>
<dbReference type="InterPro" id="IPR018044">
    <property type="entry name" value="Peptidase_S11"/>
</dbReference>
<evidence type="ECO:0000256" key="3">
    <source>
        <dbReference type="ARBA" id="ARBA00022801"/>
    </source>
</evidence>
<evidence type="ECO:0000256" key="4">
    <source>
        <dbReference type="ARBA" id="ARBA00022960"/>
    </source>
</evidence>
<dbReference type="InterPro" id="IPR012338">
    <property type="entry name" value="Beta-lactam/transpept-like"/>
</dbReference>
<evidence type="ECO:0000256" key="10">
    <source>
        <dbReference type="SAM" id="MobiDB-lite"/>
    </source>
</evidence>
<feature type="region of interest" description="Disordered" evidence="10">
    <location>
        <begin position="1"/>
        <end position="121"/>
    </location>
</feature>
<dbReference type="PRINTS" id="PR00725">
    <property type="entry name" value="DADACBPTASE1"/>
</dbReference>
<dbReference type="Gene3D" id="3.40.710.10">
    <property type="entry name" value="DD-peptidase/beta-lactamase superfamily"/>
    <property type="match status" value="1"/>
</dbReference>